<comment type="caution">
    <text evidence="12">The sequence shown here is derived from an EMBL/GenBank/DDBJ whole genome shotgun (WGS) entry which is preliminary data.</text>
</comment>
<dbReference type="InterPro" id="IPR058626">
    <property type="entry name" value="MdtA-like_b-barrel"/>
</dbReference>
<dbReference type="Pfam" id="PF25967">
    <property type="entry name" value="RND-MFP_C"/>
    <property type="match status" value="1"/>
</dbReference>
<dbReference type="Gene3D" id="1.10.287.470">
    <property type="entry name" value="Helix hairpin bin"/>
    <property type="match status" value="1"/>
</dbReference>
<keyword evidence="13" id="KW-1185">Reference proteome</keyword>
<evidence type="ECO:0000256" key="3">
    <source>
        <dbReference type="ARBA" id="ARBA00022448"/>
    </source>
</evidence>
<dbReference type="AlphaFoldDB" id="A0A317E462"/>
<dbReference type="InterPro" id="IPR006143">
    <property type="entry name" value="RND_pump_MFP"/>
</dbReference>
<keyword evidence="7" id="KW-0812">Transmembrane</keyword>
<feature type="domain" description="Multidrug resistance protein MdtA-like C-terminal permuted SH3" evidence="11">
    <location>
        <begin position="325"/>
        <end position="376"/>
    </location>
</feature>
<reference evidence="12 13" key="1">
    <citation type="submission" date="2018-05" db="EMBL/GenBank/DDBJ databases">
        <title>Zavarzinia sp. HR-AS.</title>
        <authorList>
            <person name="Lee Y."/>
            <person name="Jeon C.O."/>
        </authorList>
    </citation>
    <scope>NUCLEOTIDE SEQUENCE [LARGE SCALE GENOMIC DNA]</scope>
    <source>
        <strain evidence="12 13">HR-AS</strain>
    </source>
</reference>
<proteinExistence type="inferred from homology"/>
<dbReference type="InterPro" id="IPR058627">
    <property type="entry name" value="MdtA-like_C"/>
</dbReference>
<feature type="domain" description="Multidrug resistance protein MdtA-like beta-barrel" evidence="10">
    <location>
        <begin position="233"/>
        <end position="314"/>
    </location>
</feature>
<dbReference type="Pfam" id="PF25944">
    <property type="entry name" value="Beta-barrel_RND"/>
    <property type="match status" value="1"/>
</dbReference>
<dbReference type="GO" id="GO:0015562">
    <property type="term" value="F:efflux transmembrane transporter activity"/>
    <property type="evidence" value="ECO:0007669"/>
    <property type="project" value="TreeGrafter"/>
</dbReference>
<keyword evidence="6 7" id="KW-0472">Membrane</keyword>
<dbReference type="OrthoDB" id="9783047at2"/>
<dbReference type="EMBL" id="QGLE01000008">
    <property type="protein sequence ID" value="PWR21164.1"/>
    <property type="molecule type" value="Genomic_DNA"/>
</dbReference>
<dbReference type="Gene3D" id="2.40.30.170">
    <property type="match status" value="1"/>
</dbReference>
<name>A0A317E462_9PROT</name>
<evidence type="ECO:0000313" key="13">
    <source>
        <dbReference type="Proteomes" id="UP000245461"/>
    </source>
</evidence>
<sequence length="405" mass="42590">MLAADFTESVRRRADGLIVRWRGLGLRTRLVTGGIGAALLVGLIAWAGGAGAPALDGLGGAVPVVMGTVEKRPTPVFLDGIGTVQPSNTVQVRARVDGEVIEIAFKEGDTVKAGDVLARIDPRPLEANLKQMLANLARDKSQLADARGNLNRLVSIGEFAARKTVDNQRALVAQYEALVAADEAQVDYARTQLDYTVIRSPIDGRTGLRSVDVGNIVHAADTNPLVTVSQISPVSVVFSLNADHLPEIIDGMAAGALPVSAFAKDNKTLLAEGSLDLVDNQIDQTTGTVKLKASFSNADNRLWPGQFVNARLRVSIYEGLSVAATAIQQGPNGAYLWTVDGEGRAAMRSVVVNRLQDGRALITSSLPAGQKIVLDGQYKLQPGALTEAAAPQPEAPVAGSSQPNS</sequence>
<evidence type="ECO:0000256" key="5">
    <source>
        <dbReference type="ARBA" id="ARBA00022519"/>
    </source>
</evidence>
<dbReference type="Gene3D" id="2.40.420.20">
    <property type="match status" value="1"/>
</dbReference>
<feature type="domain" description="Multidrug resistance protein MdtA-like barrel-sandwich hybrid" evidence="9">
    <location>
        <begin position="88"/>
        <end position="228"/>
    </location>
</feature>
<accession>A0A317E462</accession>
<dbReference type="Pfam" id="PF25917">
    <property type="entry name" value="BSH_RND"/>
    <property type="match status" value="1"/>
</dbReference>
<evidence type="ECO:0000259" key="11">
    <source>
        <dbReference type="Pfam" id="PF25967"/>
    </source>
</evidence>
<protein>
    <submittedName>
        <fullName evidence="12">Efflux RND transporter periplasmic adaptor subunit</fullName>
    </submittedName>
</protein>
<dbReference type="RefSeq" id="WP_109906842.1">
    <property type="nucleotide sequence ID" value="NZ_QGLE01000008.1"/>
</dbReference>
<feature type="domain" description="Multidrug resistance protein MdtA-like alpha-helical hairpin" evidence="8">
    <location>
        <begin position="129"/>
        <end position="196"/>
    </location>
</feature>
<dbReference type="Gene3D" id="2.40.50.100">
    <property type="match status" value="1"/>
</dbReference>
<comment type="similarity">
    <text evidence="2">Belongs to the membrane fusion protein (MFP) (TC 8.A.1) family.</text>
</comment>
<evidence type="ECO:0000313" key="12">
    <source>
        <dbReference type="EMBL" id="PWR21164.1"/>
    </source>
</evidence>
<evidence type="ECO:0000256" key="2">
    <source>
        <dbReference type="ARBA" id="ARBA00009477"/>
    </source>
</evidence>
<keyword evidence="4" id="KW-1003">Cell membrane</keyword>
<evidence type="ECO:0000256" key="7">
    <source>
        <dbReference type="SAM" id="Phobius"/>
    </source>
</evidence>
<evidence type="ECO:0000259" key="9">
    <source>
        <dbReference type="Pfam" id="PF25917"/>
    </source>
</evidence>
<evidence type="ECO:0000259" key="8">
    <source>
        <dbReference type="Pfam" id="PF25876"/>
    </source>
</evidence>
<evidence type="ECO:0000256" key="4">
    <source>
        <dbReference type="ARBA" id="ARBA00022475"/>
    </source>
</evidence>
<evidence type="ECO:0000256" key="1">
    <source>
        <dbReference type="ARBA" id="ARBA00004236"/>
    </source>
</evidence>
<keyword evidence="3" id="KW-0813">Transport</keyword>
<dbReference type="Pfam" id="PF25876">
    <property type="entry name" value="HH_MFP_RND"/>
    <property type="match status" value="1"/>
</dbReference>
<organism evidence="12 13">
    <name type="scientific">Zavarzinia aquatilis</name>
    <dbReference type="NCBI Taxonomy" id="2211142"/>
    <lineage>
        <taxon>Bacteria</taxon>
        <taxon>Pseudomonadati</taxon>
        <taxon>Pseudomonadota</taxon>
        <taxon>Alphaproteobacteria</taxon>
        <taxon>Rhodospirillales</taxon>
        <taxon>Zavarziniaceae</taxon>
        <taxon>Zavarzinia</taxon>
    </lineage>
</organism>
<keyword evidence="7" id="KW-1133">Transmembrane helix</keyword>
<dbReference type="GO" id="GO:1990281">
    <property type="term" value="C:efflux pump complex"/>
    <property type="evidence" value="ECO:0007669"/>
    <property type="project" value="TreeGrafter"/>
</dbReference>
<dbReference type="InterPro" id="IPR058624">
    <property type="entry name" value="MdtA-like_HH"/>
</dbReference>
<comment type="subcellular location">
    <subcellularLocation>
        <location evidence="1">Cell membrane</location>
    </subcellularLocation>
</comment>
<dbReference type="PANTHER" id="PTHR30469:SF12">
    <property type="entry name" value="MULTIDRUG RESISTANCE PROTEIN MDTA"/>
    <property type="match status" value="1"/>
</dbReference>
<keyword evidence="5" id="KW-0997">Cell inner membrane</keyword>
<evidence type="ECO:0000259" key="10">
    <source>
        <dbReference type="Pfam" id="PF25944"/>
    </source>
</evidence>
<dbReference type="NCBIfam" id="TIGR01730">
    <property type="entry name" value="RND_mfp"/>
    <property type="match status" value="1"/>
</dbReference>
<feature type="transmembrane region" description="Helical" evidence="7">
    <location>
        <begin position="30"/>
        <end position="48"/>
    </location>
</feature>
<evidence type="ECO:0000256" key="6">
    <source>
        <dbReference type="ARBA" id="ARBA00023136"/>
    </source>
</evidence>
<dbReference type="InterPro" id="IPR058625">
    <property type="entry name" value="MdtA-like_BSH"/>
</dbReference>
<dbReference type="SUPFAM" id="SSF111369">
    <property type="entry name" value="HlyD-like secretion proteins"/>
    <property type="match status" value="1"/>
</dbReference>
<dbReference type="Proteomes" id="UP000245461">
    <property type="component" value="Unassembled WGS sequence"/>
</dbReference>
<gene>
    <name evidence="12" type="ORF">DKG74_14250</name>
</gene>
<dbReference type="PANTHER" id="PTHR30469">
    <property type="entry name" value="MULTIDRUG RESISTANCE PROTEIN MDTA"/>
    <property type="match status" value="1"/>
</dbReference>